<sequence length="250" mass="28762">MKHPTLILIFSWLLVLTYHNGMSQQDNHLDEMATVLKDIQLAYQKHPLSFEVKYTYANEHTPRVVLDSLEGKVCMAGADYRYILDNTEMVRTGNYSVVVFKEDKLLYLGKTTTDTLAASPLQPLQDMARQAGVRHCEVMYKKHRKTLQVDFQDGLPYRHIEMTLDTLSGYLLQMRYIVKTTLLIAPGASEEVGKEYEEYALVVADFHHYQPLAAEKDLFDERSFFVKKGNEVFPAAAYADYKIFIATPNF</sequence>
<name>A0A561PQF0_9BACT</name>
<proteinExistence type="predicted"/>
<reference evidence="1 2" key="1">
    <citation type="submission" date="2019-06" db="EMBL/GenBank/DDBJ databases">
        <title>Sorghum-associated microbial communities from plants grown in Nebraska, USA.</title>
        <authorList>
            <person name="Schachtman D."/>
        </authorList>
    </citation>
    <scope>NUCLEOTIDE SEQUENCE [LARGE SCALE GENOMIC DNA]</scope>
    <source>
        <strain evidence="1 2">1209</strain>
    </source>
</reference>
<dbReference type="EMBL" id="VIWO01000004">
    <property type="protein sequence ID" value="TWF40339.1"/>
    <property type="molecule type" value="Genomic_DNA"/>
</dbReference>
<comment type="caution">
    <text evidence="1">The sequence shown here is derived from an EMBL/GenBank/DDBJ whole genome shotgun (WGS) entry which is preliminary data.</text>
</comment>
<accession>A0A561PQF0</accession>
<evidence type="ECO:0000313" key="1">
    <source>
        <dbReference type="EMBL" id="TWF40339.1"/>
    </source>
</evidence>
<organism evidence="1 2">
    <name type="scientific">Chitinophaga polysaccharea</name>
    <dbReference type="NCBI Taxonomy" id="1293035"/>
    <lineage>
        <taxon>Bacteria</taxon>
        <taxon>Pseudomonadati</taxon>
        <taxon>Bacteroidota</taxon>
        <taxon>Chitinophagia</taxon>
        <taxon>Chitinophagales</taxon>
        <taxon>Chitinophagaceae</taxon>
        <taxon>Chitinophaga</taxon>
    </lineage>
</organism>
<dbReference type="Proteomes" id="UP000320811">
    <property type="component" value="Unassembled WGS sequence"/>
</dbReference>
<gene>
    <name evidence="1" type="ORF">FHW36_10421</name>
</gene>
<protein>
    <submittedName>
        <fullName evidence="1">Uncharacterized protein</fullName>
    </submittedName>
</protein>
<evidence type="ECO:0000313" key="2">
    <source>
        <dbReference type="Proteomes" id="UP000320811"/>
    </source>
</evidence>
<dbReference type="AlphaFoldDB" id="A0A561PQF0"/>
<keyword evidence="2" id="KW-1185">Reference proteome</keyword>